<proteinExistence type="predicted"/>
<evidence type="ECO:0000313" key="1">
    <source>
        <dbReference type="EMBL" id="MBT0771632.1"/>
    </source>
</evidence>
<dbReference type="EMBL" id="JAHBAY010000009">
    <property type="protein sequence ID" value="MBT0771632.1"/>
    <property type="molecule type" value="Genomic_DNA"/>
</dbReference>
<sequence>MVEGAIAVWGSVAPASRLLALRASVRVTPLPSRRGVDVEDEPVDDAVVVRVRTRNGDLVEVTFGRDDQGDVGITYCAIEHGRISAPELLAWLDEGDGEISRSGPLSLGRDAGGPWIGIYPEIRRATVRPADRRRLRRLAPPADSAVS</sequence>
<comment type="caution">
    <text evidence="1">The sequence shown here is derived from an EMBL/GenBank/DDBJ whole genome shotgun (WGS) entry which is preliminary data.</text>
</comment>
<gene>
    <name evidence="1" type="ORF">KIH74_22020</name>
</gene>
<accession>A0ABS5TKK3</accession>
<reference evidence="1 2" key="1">
    <citation type="submission" date="2021-05" db="EMBL/GenBank/DDBJ databases">
        <title>Kineosporia and Streptomyces sp. nov. two new marine actinobacteria isolated from Coral.</title>
        <authorList>
            <person name="Buangrab K."/>
            <person name="Sutthacheep M."/>
            <person name="Yeemin T."/>
            <person name="Harunari E."/>
            <person name="Igarashi Y."/>
            <person name="Kanchanasin P."/>
            <person name="Tanasupawat S."/>
            <person name="Phongsopitanun W."/>
        </authorList>
    </citation>
    <scope>NUCLEOTIDE SEQUENCE [LARGE SCALE GENOMIC DNA]</scope>
    <source>
        <strain evidence="1 2">J2-2</strain>
    </source>
</reference>
<protein>
    <submittedName>
        <fullName evidence="1">Uncharacterized protein</fullName>
    </submittedName>
</protein>
<dbReference type="RefSeq" id="WP_214157997.1">
    <property type="nucleotide sequence ID" value="NZ_JAHBAY010000009.1"/>
</dbReference>
<keyword evidence="2" id="KW-1185">Reference proteome</keyword>
<evidence type="ECO:0000313" key="2">
    <source>
        <dbReference type="Proteomes" id="UP001197247"/>
    </source>
</evidence>
<name>A0ABS5TKK3_9ACTN</name>
<dbReference type="Proteomes" id="UP001197247">
    <property type="component" value="Unassembled WGS sequence"/>
</dbReference>
<organism evidence="1 2">
    <name type="scientific">Kineosporia corallincola</name>
    <dbReference type="NCBI Taxonomy" id="2835133"/>
    <lineage>
        <taxon>Bacteria</taxon>
        <taxon>Bacillati</taxon>
        <taxon>Actinomycetota</taxon>
        <taxon>Actinomycetes</taxon>
        <taxon>Kineosporiales</taxon>
        <taxon>Kineosporiaceae</taxon>
        <taxon>Kineosporia</taxon>
    </lineage>
</organism>